<accession>A0ACC3B8M4</accession>
<name>A0ACC3B8M4_9EURO</name>
<gene>
    <name evidence="1" type="ORF">N8T08_002571</name>
</gene>
<comment type="caution">
    <text evidence="1">The sequence shown here is derived from an EMBL/GenBank/DDBJ whole genome shotgun (WGS) entry which is preliminary data.</text>
</comment>
<evidence type="ECO:0000313" key="1">
    <source>
        <dbReference type="EMBL" id="KAK1146810.1"/>
    </source>
</evidence>
<sequence length="271" mass="31492">MVGSAFADIFWLIQEAGLSFYSYQILSHTLRDLSRVIFLIFFWLLMLAILALRLAILATRLLDIQSSSSKSLQYRISYLHVGYFATIALIESWSSFFLIRLLHKARDLSPKVSSTRSVFRYLLRTTELRLASLCAVGVTRAVTYSWQVTAQSARFKVWGWLYRFLFGRWLCRTLFLYFPQDKLLTSMPGKAFDKDLLEPAAKRTAVHFVQEPHFKPFTNDSFLFLLGYVNKSKQDSQRGPPQELVTPTLEQIEEVEQWREVALHVQEKNSL</sequence>
<organism evidence="1 2">
    <name type="scientific">Aspergillus melleus</name>
    <dbReference type="NCBI Taxonomy" id="138277"/>
    <lineage>
        <taxon>Eukaryota</taxon>
        <taxon>Fungi</taxon>
        <taxon>Dikarya</taxon>
        <taxon>Ascomycota</taxon>
        <taxon>Pezizomycotina</taxon>
        <taxon>Eurotiomycetes</taxon>
        <taxon>Eurotiomycetidae</taxon>
        <taxon>Eurotiales</taxon>
        <taxon>Aspergillaceae</taxon>
        <taxon>Aspergillus</taxon>
        <taxon>Aspergillus subgen. Circumdati</taxon>
    </lineage>
</organism>
<evidence type="ECO:0000313" key="2">
    <source>
        <dbReference type="Proteomes" id="UP001177260"/>
    </source>
</evidence>
<proteinExistence type="predicted"/>
<reference evidence="1 2" key="1">
    <citation type="journal article" date="2023" name="ACS Omega">
        <title>Identification of the Neoaspergillic Acid Biosynthesis Gene Cluster by Establishing an In Vitro CRISPR-Ribonucleoprotein Genetic System in Aspergillus melleus.</title>
        <authorList>
            <person name="Yuan B."/>
            <person name="Grau M.F."/>
            <person name="Murata R.M."/>
            <person name="Torok T."/>
            <person name="Venkateswaran K."/>
            <person name="Stajich J.E."/>
            <person name="Wang C.C.C."/>
        </authorList>
    </citation>
    <scope>NUCLEOTIDE SEQUENCE [LARGE SCALE GENOMIC DNA]</scope>
    <source>
        <strain evidence="1 2">IMV 1140</strain>
    </source>
</reference>
<protein>
    <submittedName>
        <fullName evidence="1">Uncharacterized protein</fullName>
    </submittedName>
</protein>
<dbReference type="Proteomes" id="UP001177260">
    <property type="component" value="Unassembled WGS sequence"/>
</dbReference>
<keyword evidence="2" id="KW-1185">Reference proteome</keyword>
<dbReference type="EMBL" id="JAOPJF010000015">
    <property type="protein sequence ID" value="KAK1146810.1"/>
    <property type="molecule type" value="Genomic_DNA"/>
</dbReference>